<keyword evidence="1" id="KW-0175">Coiled coil</keyword>
<evidence type="ECO:0000256" key="1">
    <source>
        <dbReference type="SAM" id="Coils"/>
    </source>
</evidence>
<evidence type="ECO:0000313" key="4">
    <source>
        <dbReference type="Proteomes" id="UP000002748"/>
    </source>
</evidence>
<sequence length="949" mass="103903">MAIHAAGNTYSPQQLTSRKCVPKQQAGRNRKDWEDVESFLRGQLPGFQWEQALPEPSIHRVVSGFSHRNTKFVDLIVPKLKTVEVQQRLKKLIKKVRRRRSKAPELVTNNDNVCTLSFAATTSTRDIARLVAVVILRYLYFCGRMWVVTMRDFGSAWLDPVAVYLHLVEAVLEQNYVRFFDDDGKTTLLGTVDLISGLPLTHGSLAGSSGKVTYLAHEQHGLRASLFRGDETDDDLYGNHGHEAFAVNVTRGSWRYPTLVAHIRSRQEPLQKLADSLAKVGILPKVTLPEFQPSKQMRELWMNNRVDPLEAVSRDPALPERLCRGLEAARREVKELADARRRQQAEAAEQANANGRRLMSGACDTCATALRMDGICASCKSDARRLDRYAERASSRQSVRPGLSGQVNVGFGIGNQAQGGSGYRLLEGLCLYPDCDTTYNVWRPWPGRKKAGRVCARHNASLRRDTNDCTRLTAVLDEILRSLPHRSATPLLLKREIAKLVDTRDITARARSGTRRYNKRPTNPKIDKTRRSAWPVPAASPDKRHQIDAEGPARHSTGNTDRTNCIHNSAKFAMLETSRDITDLAIFMTEMIPDVDVSGLAALRNKFSNRAINALGSPTARPPSSAPSTPSQASRTTTAAEQGVLAGPRPWRTGTTGIPQLDPAAAAARAAVPRAATPLAAHAEPALAGELGIPQLDPAAAAARAAVPRAAGHVAAPATLGAPARLASPAVLPVNFQEPGSHIDNPIVIDVADFGQFADVLAKVGVIEPVKLPEFEPFERIKALWKHNAVHPVEAVARDLGLPGRYEDGLKKARTEVMLQALNRGRKQAVADDVAVYLQLWEHRVISVVPRRRLQLGRAIVCELPPKEAKGGFRESYQEDPWLPRRPLASARIPSARRHTTSGTGSTGSAALCASVIGTTARSAVIKKSDRVSPTLWTTFSPTLMGSSD</sequence>
<organism evidence="3 4">
    <name type="scientific">Trichosporon asahii var. asahii (strain ATCC 90039 / CBS 2479 / JCM 2466 / KCTC 7840 / NBRC 103889/ NCYC 2677 / UAMH 7654)</name>
    <name type="common">Yeast</name>
    <dbReference type="NCBI Taxonomy" id="1186058"/>
    <lineage>
        <taxon>Eukaryota</taxon>
        <taxon>Fungi</taxon>
        <taxon>Dikarya</taxon>
        <taxon>Basidiomycota</taxon>
        <taxon>Agaricomycotina</taxon>
        <taxon>Tremellomycetes</taxon>
        <taxon>Trichosporonales</taxon>
        <taxon>Trichosporonaceae</taxon>
        <taxon>Trichosporon</taxon>
    </lineage>
</organism>
<feature type="compositionally biased region" description="Basic and acidic residues" evidence="2">
    <location>
        <begin position="541"/>
        <end position="553"/>
    </location>
</feature>
<evidence type="ECO:0000313" key="3">
    <source>
        <dbReference type="EMBL" id="EJT51302.1"/>
    </source>
</evidence>
<feature type="compositionally biased region" description="Low complexity" evidence="2">
    <location>
        <begin position="626"/>
        <end position="640"/>
    </location>
</feature>
<protein>
    <submittedName>
        <fullName evidence="3">Uncharacterized protein</fullName>
    </submittedName>
</protein>
<feature type="coiled-coil region" evidence="1">
    <location>
        <begin position="326"/>
        <end position="353"/>
    </location>
</feature>
<reference evidence="3 4" key="1">
    <citation type="journal article" date="2012" name="Eukaryot. Cell">
        <title>Draft genome sequence of CBS 2479, the standard type strain of Trichosporon asahii.</title>
        <authorList>
            <person name="Yang R.Y."/>
            <person name="Li H.T."/>
            <person name="Zhu H."/>
            <person name="Zhou G.P."/>
            <person name="Wang M."/>
            <person name="Wang L."/>
        </authorList>
    </citation>
    <scope>NUCLEOTIDE SEQUENCE [LARGE SCALE GENOMIC DNA]</scope>
    <source>
        <strain evidence="4">ATCC 90039 / CBS 2479 / JCM 2466 / KCTC 7840 / NCYC 2677 / UAMH 7654</strain>
    </source>
</reference>
<name>J6F7H4_TRIAS</name>
<gene>
    <name evidence="3" type="ORF">A1Q1_07483</name>
</gene>
<feature type="region of interest" description="Disordered" evidence="2">
    <location>
        <begin position="614"/>
        <end position="659"/>
    </location>
</feature>
<dbReference type="AlphaFoldDB" id="J6F7H4"/>
<feature type="region of interest" description="Disordered" evidence="2">
    <location>
        <begin position="1"/>
        <end position="29"/>
    </location>
</feature>
<evidence type="ECO:0000256" key="2">
    <source>
        <dbReference type="SAM" id="MobiDB-lite"/>
    </source>
</evidence>
<accession>J6F7H4</accession>
<dbReference type="KEGG" id="tasa:A1Q1_07483"/>
<dbReference type="GeneID" id="25990995"/>
<feature type="compositionally biased region" description="Polar residues" evidence="2">
    <location>
        <begin position="8"/>
        <end position="17"/>
    </location>
</feature>
<dbReference type="HOGENOM" id="CLU_310172_0_0_1"/>
<dbReference type="Proteomes" id="UP000002748">
    <property type="component" value="Unassembled WGS sequence"/>
</dbReference>
<dbReference type="VEuPathDB" id="FungiDB:A1Q1_07483"/>
<proteinExistence type="predicted"/>
<comment type="caution">
    <text evidence="3">The sequence shown here is derived from an EMBL/GenBank/DDBJ whole genome shotgun (WGS) entry which is preliminary data.</text>
</comment>
<feature type="region of interest" description="Disordered" evidence="2">
    <location>
        <begin position="511"/>
        <end position="564"/>
    </location>
</feature>
<dbReference type="EMBL" id="ALBS01000059">
    <property type="protein sequence ID" value="EJT51302.1"/>
    <property type="molecule type" value="Genomic_DNA"/>
</dbReference>
<dbReference type="RefSeq" id="XP_014182487.1">
    <property type="nucleotide sequence ID" value="XM_014327012.1"/>
</dbReference>